<keyword evidence="1" id="KW-1133">Transmembrane helix</keyword>
<sequence length="82" mass="9480">MFGNFPFGSIIIISIYSYVDVAAVLFQVFSIFPSLVSHSLLLRPWFLDLRVHAATIYFYRTHPIFKSHKKLVNVSSSQNMRV</sequence>
<gene>
    <name evidence="2" type="ORF">CAEBREN_00205</name>
</gene>
<proteinExistence type="predicted"/>
<organism evidence="3">
    <name type="scientific">Caenorhabditis brenneri</name>
    <name type="common">Nematode worm</name>
    <dbReference type="NCBI Taxonomy" id="135651"/>
    <lineage>
        <taxon>Eukaryota</taxon>
        <taxon>Metazoa</taxon>
        <taxon>Ecdysozoa</taxon>
        <taxon>Nematoda</taxon>
        <taxon>Chromadorea</taxon>
        <taxon>Rhabditida</taxon>
        <taxon>Rhabditina</taxon>
        <taxon>Rhabditomorpha</taxon>
        <taxon>Rhabditoidea</taxon>
        <taxon>Rhabditidae</taxon>
        <taxon>Peloderinae</taxon>
        <taxon>Caenorhabditis</taxon>
    </lineage>
</organism>
<evidence type="ECO:0000313" key="2">
    <source>
        <dbReference type="EMBL" id="EGT34382.1"/>
    </source>
</evidence>
<feature type="transmembrane region" description="Helical" evidence="1">
    <location>
        <begin position="7"/>
        <end position="29"/>
    </location>
</feature>
<dbReference type="EMBL" id="GL379912">
    <property type="protein sequence ID" value="EGT34382.1"/>
    <property type="molecule type" value="Genomic_DNA"/>
</dbReference>
<keyword evidence="1" id="KW-0472">Membrane</keyword>
<protein>
    <submittedName>
        <fullName evidence="2">Uncharacterized protein</fullName>
    </submittedName>
</protein>
<dbReference type="AlphaFoldDB" id="G0NN19"/>
<keyword evidence="1" id="KW-0812">Transmembrane</keyword>
<evidence type="ECO:0000313" key="3">
    <source>
        <dbReference type="Proteomes" id="UP000008068"/>
    </source>
</evidence>
<accession>G0NN19</accession>
<dbReference type="HOGENOM" id="CLU_194755_0_0_1"/>
<reference evidence="3" key="1">
    <citation type="submission" date="2011-07" db="EMBL/GenBank/DDBJ databases">
        <authorList>
            <consortium name="Caenorhabditis brenneri Sequencing and Analysis Consortium"/>
            <person name="Wilson R.K."/>
        </authorList>
    </citation>
    <scope>NUCLEOTIDE SEQUENCE [LARGE SCALE GENOMIC DNA]</scope>
    <source>
        <strain evidence="3">PB2801</strain>
    </source>
</reference>
<name>G0NN19_CAEBE</name>
<dbReference type="Pfam" id="PF10322">
    <property type="entry name" value="7TM_GPCR_Sru"/>
    <property type="match status" value="1"/>
</dbReference>
<dbReference type="Proteomes" id="UP000008068">
    <property type="component" value="Unassembled WGS sequence"/>
</dbReference>
<keyword evidence="3" id="KW-1185">Reference proteome</keyword>
<dbReference type="InParanoid" id="G0NN19"/>
<evidence type="ECO:0000256" key="1">
    <source>
        <dbReference type="SAM" id="Phobius"/>
    </source>
</evidence>
<dbReference type="InterPro" id="IPR003839">
    <property type="entry name" value="7TM_GPCR_serpentine_rcpt_Sru"/>
</dbReference>